<evidence type="ECO:0000313" key="1">
    <source>
        <dbReference type="EMBL" id="VTZ59666.1"/>
    </source>
</evidence>
<name>A0A508WUG6_9HYPH</name>
<organism evidence="1">
    <name type="scientific">Sinorhizobium medicae</name>
    <dbReference type="NCBI Taxonomy" id="110321"/>
    <lineage>
        <taxon>Bacteria</taxon>
        <taxon>Pseudomonadati</taxon>
        <taxon>Pseudomonadota</taxon>
        <taxon>Alphaproteobacteria</taxon>
        <taxon>Hyphomicrobiales</taxon>
        <taxon>Rhizobiaceae</taxon>
        <taxon>Sinorhizobium/Ensifer group</taxon>
        <taxon>Sinorhizobium</taxon>
    </lineage>
</organism>
<dbReference type="Proteomes" id="UP000507954">
    <property type="component" value="Unassembled WGS sequence"/>
</dbReference>
<sequence length="38" mass="4168">MSGKFPTGQADRMLGIADRNSLSVWARIAGASFIRDRD</sequence>
<protein>
    <submittedName>
        <fullName evidence="1">Uncharacterized protein</fullName>
    </submittedName>
</protein>
<dbReference type="AlphaFoldDB" id="A0A508WUG6"/>
<reference evidence="1" key="1">
    <citation type="submission" date="2019-06" db="EMBL/GenBank/DDBJ databases">
        <authorList>
            <person name="Le Quere A."/>
            <person name="Colella S."/>
        </authorList>
    </citation>
    <scope>NUCLEOTIDE SEQUENCE</scope>
    <source>
        <strain evidence="1">EmedicaeMD41</strain>
    </source>
</reference>
<proteinExistence type="predicted"/>
<gene>
    <name evidence="1" type="ORF">EMEDMD4_1180007</name>
</gene>
<dbReference type="EMBL" id="CABFNB010000022">
    <property type="protein sequence ID" value="VTZ59666.1"/>
    <property type="molecule type" value="Genomic_DNA"/>
</dbReference>
<accession>A0A508WUG6</accession>